<reference evidence="3" key="1">
    <citation type="submission" date="2016-10" db="EMBL/GenBank/DDBJ databases">
        <authorList>
            <person name="Varghese N."/>
            <person name="Submissions S."/>
        </authorList>
    </citation>
    <scope>NUCLEOTIDE SEQUENCE [LARGE SCALE GENOMIC DNA]</scope>
    <source>
        <strain evidence="3">CGMCC 1.10658</strain>
    </source>
</reference>
<protein>
    <submittedName>
        <fullName evidence="2">Uncharacterized protein</fullName>
    </submittedName>
</protein>
<keyword evidence="3" id="KW-1185">Reference proteome</keyword>
<sequence length="138" mass="14130">MIIITDPEIPMPLALTRILLITLALALNGQAFAAPCAGGKSGGEQGGEHHQSGHTVKHCAPEAHHCAAAGTARFSKVQDSGTESCEQACSCCPGHCASAVPGNELTGAANHYAIASTLYSEIHSTPHPETALRPPITA</sequence>
<gene>
    <name evidence="2" type="ORF">SAMN05216212_1322</name>
</gene>
<dbReference type="Proteomes" id="UP000199305">
    <property type="component" value="Unassembled WGS sequence"/>
</dbReference>
<keyword evidence="1" id="KW-0732">Signal</keyword>
<organism evidence="2 3">
    <name type="scientific">Microbulbifer yueqingensis</name>
    <dbReference type="NCBI Taxonomy" id="658219"/>
    <lineage>
        <taxon>Bacteria</taxon>
        <taxon>Pseudomonadati</taxon>
        <taxon>Pseudomonadota</taxon>
        <taxon>Gammaproteobacteria</taxon>
        <taxon>Cellvibrionales</taxon>
        <taxon>Microbulbiferaceae</taxon>
        <taxon>Microbulbifer</taxon>
    </lineage>
</organism>
<evidence type="ECO:0000313" key="2">
    <source>
        <dbReference type="EMBL" id="SDJ96658.1"/>
    </source>
</evidence>
<dbReference type="AlphaFoldDB" id="A0A1G8Y1F6"/>
<feature type="chain" id="PRO_5011678513" evidence="1">
    <location>
        <begin position="34"/>
        <end position="138"/>
    </location>
</feature>
<dbReference type="EMBL" id="FNFH01000002">
    <property type="protein sequence ID" value="SDJ96658.1"/>
    <property type="molecule type" value="Genomic_DNA"/>
</dbReference>
<proteinExistence type="predicted"/>
<feature type="signal peptide" evidence="1">
    <location>
        <begin position="1"/>
        <end position="33"/>
    </location>
</feature>
<name>A0A1G8Y1F6_9GAMM</name>
<accession>A0A1G8Y1F6</accession>
<evidence type="ECO:0000313" key="3">
    <source>
        <dbReference type="Proteomes" id="UP000199305"/>
    </source>
</evidence>
<dbReference type="OrthoDB" id="5737562at2"/>
<evidence type="ECO:0000256" key="1">
    <source>
        <dbReference type="SAM" id="SignalP"/>
    </source>
</evidence>